<dbReference type="Proteomes" id="UP001177023">
    <property type="component" value="Unassembled WGS sequence"/>
</dbReference>
<feature type="region of interest" description="Disordered" evidence="1">
    <location>
        <begin position="12"/>
        <end position="31"/>
    </location>
</feature>
<evidence type="ECO:0000256" key="1">
    <source>
        <dbReference type="SAM" id="MobiDB-lite"/>
    </source>
</evidence>
<keyword evidence="3" id="KW-1185">Reference proteome</keyword>
<evidence type="ECO:0000313" key="2">
    <source>
        <dbReference type="EMBL" id="CAJ0565390.1"/>
    </source>
</evidence>
<dbReference type="EMBL" id="CATQJA010001032">
    <property type="protein sequence ID" value="CAJ0565390.1"/>
    <property type="molecule type" value="Genomic_DNA"/>
</dbReference>
<accession>A0AA36FX12</accession>
<reference evidence="2" key="1">
    <citation type="submission" date="2023-06" db="EMBL/GenBank/DDBJ databases">
        <authorList>
            <person name="Delattre M."/>
        </authorList>
    </citation>
    <scope>NUCLEOTIDE SEQUENCE</scope>
    <source>
        <strain evidence="2">AF72</strain>
    </source>
</reference>
<evidence type="ECO:0000313" key="3">
    <source>
        <dbReference type="Proteomes" id="UP001177023"/>
    </source>
</evidence>
<feature type="non-terminal residue" evidence="2">
    <location>
        <position position="1"/>
    </location>
</feature>
<organism evidence="2 3">
    <name type="scientific">Mesorhabditis spiculigera</name>
    <dbReference type="NCBI Taxonomy" id="96644"/>
    <lineage>
        <taxon>Eukaryota</taxon>
        <taxon>Metazoa</taxon>
        <taxon>Ecdysozoa</taxon>
        <taxon>Nematoda</taxon>
        <taxon>Chromadorea</taxon>
        <taxon>Rhabditida</taxon>
        <taxon>Rhabditina</taxon>
        <taxon>Rhabditomorpha</taxon>
        <taxon>Rhabditoidea</taxon>
        <taxon>Rhabditidae</taxon>
        <taxon>Mesorhabditinae</taxon>
        <taxon>Mesorhabditis</taxon>
    </lineage>
</organism>
<dbReference type="AlphaFoldDB" id="A0AA36FX12"/>
<comment type="caution">
    <text evidence="2">The sequence shown here is derived from an EMBL/GenBank/DDBJ whole genome shotgun (WGS) entry which is preliminary data.</text>
</comment>
<name>A0AA36FX12_9BILA</name>
<protein>
    <submittedName>
        <fullName evidence="2">Uncharacterized protein</fullName>
    </submittedName>
</protein>
<proteinExistence type="predicted"/>
<gene>
    <name evidence="2" type="ORF">MSPICULIGERA_LOCUS4032</name>
</gene>
<sequence>MDYKNWQIAQTKVVSPQTGTPPEPPSGAPNLKEDARWIYEHTVDTVGNSCKHTIQTGAENSAHSFSRFAKASVLHWFHRYLLNLKIPKAFQHEMLFREIVLRCCVNEMEMETHQGMIYSGTAFATNHEMHQRKCLQGAATQNVEKSEMELVSNQGRAEMSRRKCVVRIETAIAITKIYGTPPSSAIRMSTSQLWKLKPIFAHFLINFYIIR</sequence>